<dbReference type="OMA" id="YLANWAI"/>
<dbReference type="EMBL" id="LJIJ01000253">
    <property type="protein sequence ID" value="ODM99823.1"/>
    <property type="molecule type" value="Genomic_DNA"/>
</dbReference>
<reference evidence="3 4" key="1">
    <citation type="journal article" date="2016" name="Genome Biol. Evol.">
        <title>Gene Family Evolution Reflects Adaptation to Soil Environmental Stressors in the Genome of the Collembolan Orchesella cincta.</title>
        <authorList>
            <person name="Faddeeva-Vakhrusheva A."/>
            <person name="Derks M.F."/>
            <person name="Anvar S.Y."/>
            <person name="Agamennone V."/>
            <person name="Suring W."/>
            <person name="Smit S."/>
            <person name="van Straalen N.M."/>
            <person name="Roelofs D."/>
        </authorList>
    </citation>
    <scope>NUCLEOTIDE SEQUENCE [LARGE SCALE GENOMIC DNA]</scope>
    <source>
        <tissue evidence="3">Mixed pool</tissue>
    </source>
</reference>
<dbReference type="InterPro" id="IPR029070">
    <property type="entry name" value="Chitinase_insertion_sf"/>
</dbReference>
<dbReference type="GO" id="GO:0005576">
    <property type="term" value="C:extracellular region"/>
    <property type="evidence" value="ECO:0007669"/>
    <property type="project" value="TreeGrafter"/>
</dbReference>
<feature type="domain" description="GH18" evidence="2">
    <location>
        <begin position="68"/>
        <end position="363"/>
    </location>
</feature>
<dbReference type="InterPro" id="IPR050314">
    <property type="entry name" value="Glycosyl_Hydrlase_18"/>
</dbReference>
<feature type="region of interest" description="Disordered" evidence="1">
    <location>
        <begin position="38"/>
        <end position="62"/>
    </location>
</feature>
<dbReference type="SMART" id="SM00636">
    <property type="entry name" value="Glyco_18"/>
    <property type="match status" value="1"/>
</dbReference>
<dbReference type="GO" id="GO:0005975">
    <property type="term" value="P:carbohydrate metabolic process"/>
    <property type="evidence" value="ECO:0007669"/>
    <property type="project" value="InterPro"/>
</dbReference>
<dbReference type="InterPro" id="IPR017853">
    <property type="entry name" value="GH"/>
</dbReference>
<sequence length="363" mass="40210">HLWYSKKRSAIIMEKILIAFVAAILLSCFRAEEVTNTTTTTPSAPLNSSIPDLSQNSSTPAPPPEVPLKVVCYYNKLSQNRSDATRFNISDLPKSLCTHVVYSYATLDSSSLTIQNESLGSDLNSVLALSKVGVQVMLSLGGKGDSLESEKFSRLVKNGKARTEFVREAVRFLRKHGFQGLDINWEYPVCWNGYCSKHEKSTDRTNFVNLLGELHKGFRYYNLSLSAAVSPLQSIADHAYDVAGISSNVDWVNLMTFDYNNGSFEATAIHSPFKGSHSTVDTVNYWIRKGARSKKLVVGIPTFGRTFTLAREDGNVPDKPATKGTATGLNEPGIAAYFEVCTDPENYQREKDIGSYIFKGNQW</sequence>
<comment type="caution">
    <text evidence="3">The sequence shown here is derived from an EMBL/GenBank/DDBJ whole genome shotgun (WGS) entry which is preliminary data.</text>
</comment>
<dbReference type="PANTHER" id="PTHR11177">
    <property type="entry name" value="CHITINASE"/>
    <property type="match status" value="1"/>
</dbReference>
<dbReference type="SUPFAM" id="SSF54556">
    <property type="entry name" value="Chitinase insertion domain"/>
    <property type="match status" value="1"/>
</dbReference>
<feature type="non-terminal residue" evidence="3">
    <location>
        <position position="363"/>
    </location>
</feature>
<dbReference type="Proteomes" id="UP000094527">
    <property type="component" value="Unassembled WGS sequence"/>
</dbReference>
<dbReference type="PANTHER" id="PTHR11177:SF359">
    <property type="entry name" value="CHITINASE 10-RELATED"/>
    <property type="match status" value="1"/>
</dbReference>
<dbReference type="Gene3D" id="3.10.50.10">
    <property type="match status" value="1"/>
</dbReference>
<dbReference type="Gene3D" id="3.20.20.80">
    <property type="entry name" value="Glycosidases"/>
    <property type="match status" value="1"/>
</dbReference>
<dbReference type="AlphaFoldDB" id="A0A1D2N3I9"/>
<proteinExistence type="predicted"/>
<name>A0A1D2N3I9_ORCCI</name>
<evidence type="ECO:0000313" key="3">
    <source>
        <dbReference type="EMBL" id="ODM99823.1"/>
    </source>
</evidence>
<accession>A0A1D2N3I9</accession>
<dbReference type="GO" id="GO:0008061">
    <property type="term" value="F:chitin binding"/>
    <property type="evidence" value="ECO:0007669"/>
    <property type="project" value="InterPro"/>
</dbReference>
<keyword evidence="4" id="KW-1185">Reference proteome</keyword>
<feature type="non-terminal residue" evidence="3">
    <location>
        <position position="1"/>
    </location>
</feature>
<feature type="compositionally biased region" description="Polar residues" evidence="1">
    <location>
        <begin position="42"/>
        <end position="59"/>
    </location>
</feature>
<dbReference type="InterPro" id="IPR011583">
    <property type="entry name" value="Chitinase_II/V-like_cat"/>
</dbReference>
<dbReference type="Pfam" id="PF00704">
    <property type="entry name" value="Glyco_hydro_18"/>
    <property type="match status" value="1"/>
</dbReference>
<organism evidence="3 4">
    <name type="scientific">Orchesella cincta</name>
    <name type="common">Springtail</name>
    <name type="synonym">Podura cincta</name>
    <dbReference type="NCBI Taxonomy" id="48709"/>
    <lineage>
        <taxon>Eukaryota</taxon>
        <taxon>Metazoa</taxon>
        <taxon>Ecdysozoa</taxon>
        <taxon>Arthropoda</taxon>
        <taxon>Hexapoda</taxon>
        <taxon>Collembola</taxon>
        <taxon>Entomobryomorpha</taxon>
        <taxon>Entomobryoidea</taxon>
        <taxon>Orchesellidae</taxon>
        <taxon>Orchesellinae</taxon>
        <taxon>Orchesella</taxon>
    </lineage>
</organism>
<evidence type="ECO:0000313" key="4">
    <source>
        <dbReference type="Proteomes" id="UP000094527"/>
    </source>
</evidence>
<dbReference type="GO" id="GO:0006032">
    <property type="term" value="P:chitin catabolic process"/>
    <property type="evidence" value="ECO:0007669"/>
    <property type="project" value="TreeGrafter"/>
</dbReference>
<dbReference type="SUPFAM" id="SSF51445">
    <property type="entry name" value="(Trans)glycosidases"/>
    <property type="match status" value="1"/>
</dbReference>
<evidence type="ECO:0000256" key="1">
    <source>
        <dbReference type="SAM" id="MobiDB-lite"/>
    </source>
</evidence>
<dbReference type="InterPro" id="IPR001223">
    <property type="entry name" value="Glyco_hydro18_cat"/>
</dbReference>
<dbReference type="GO" id="GO:0004568">
    <property type="term" value="F:chitinase activity"/>
    <property type="evidence" value="ECO:0007669"/>
    <property type="project" value="TreeGrafter"/>
</dbReference>
<dbReference type="STRING" id="48709.A0A1D2N3I9"/>
<dbReference type="PROSITE" id="PS51910">
    <property type="entry name" value="GH18_2"/>
    <property type="match status" value="1"/>
</dbReference>
<gene>
    <name evidence="3" type="ORF">Ocin01_06856</name>
</gene>
<protein>
    <submittedName>
        <fullName evidence="3">Putative chitinase 3</fullName>
    </submittedName>
</protein>
<dbReference type="OrthoDB" id="73875at2759"/>
<evidence type="ECO:0000259" key="2">
    <source>
        <dbReference type="PROSITE" id="PS51910"/>
    </source>
</evidence>